<evidence type="ECO:0000313" key="9">
    <source>
        <dbReference type="EMBL" id="CAJ1399171.1"/>
    </source>
</evidence>
<comment type="subcellular location">
    <subcellularLocation>
        <location evidence="1">Membrane</location>
        <topology evidence="1">Multi-pass membrane protein</topology>
    </subcellularLocation>
</comment>
<dbReference type="PANTHER" id="PTHR10778">
    <property type="entry name" value="SOLUTE CARRIER FAMILY 35 MEMBER B"/>
    <property type="match status" value="1"/>
</dbReference>
<feature type="signal peptide" evidence="8">
    <location>
        <begin position="1"/>
        <end position="18"/>
    </location>
</feature>
<gene>
    <name evidence="9" type="ORF">EVOR1521_LOCUS22756</name>
</gene>
<feature type="transmembrane region" description="Helical" evidence="7">
    <location>
        <begin position="384"/>
        <end position="406"/>
    </location>
</feature>
<dbReference type="GO" id="GO:0046964">
    <property type="term" value="F:3'-phosphoadenosine 5'-phosphosulfate transmembrane transporter activity"/>
    <property type="evidence" value="ECO:0007669"/>
    <property type="project" value="TreeGrafter"/>
</dbReference>
<sequence>MRAAQVVLQALLLALVAAEEDSICETGMVLLQLTQNRLLKPAARLVQTATGTLSQPPPEVVHHHRVEHVELLSQTPFWWMMAVVIVLVSIAIIRTDMEENRAERESKAEGKLGESSTKSSESTADISPAPETNPTREVQEVDGRKRKEMEMFYSSNSLRRLSFCFLALNASMILWGITQEFIMTNVYTGRKGQPMQIPSPLFLVLCNRVTAAAFSAMLLWVRGKPLFFTGCIDSLGPAVSNTVASWSQYGSLAFISFGLQTTAKSTKILPVVIISSLRGNWHSLTDYAECLVLTFSCFVFGHESEADTDMATTNTGVILLGIYILCDSLTPHLQDILFKKHPDIDVVQATLSMACFACGLMVIEMTITGQLFQSIGFVFECPEAILHMLVLSLASTVTQYMISFTIKHFGPVVYTLIASTRQVLSVIVSAILFTHHISGLSFVAMFIIFGTLSVRALRPLAKDHRELTSVQPEVFQHIPLLQFSEKLYRFSPLFVCTIAIHIVYLVYTIMQEFLSSHTFEADLFNFPLTLVALSHSAGALLSLFALRMGGHSWRTPGLWKALLPGSSDLVATSLQHAAIYKMFFPAQSLMKTLKVLPVMMVGSVLRNRIYSGLDYAEGLLLTCLVAFFVWDFQINGLHGDLQRETSIVGIGMMLGYLVVDSFTSNFQDHIYQTESHLEPGHMLLGMEVFSAALAWIMTLISGELPHAATFVHDHPEILLFLGIFAMTAAVGALACVLTVRLFGPAVFTLIMTSRAILSLLFSVILFQHNVAWEECLCLVVVCMVTLLSSTRRVAAQLRQLEQS</sequence>
<feature type="transmembrane region" description="Helical" evidence="7">
    <location>
        <begin position="615"/>
        <end position="633"/>
    </location>
</feature>
<feature type="transmembrane region" description="Helical" evidence="7">
    <location>
        <begin position="157"/>
        <end position="177"/>
    </location>
</feature>
<keyword evidence="3 7" id="KW-0812">Transmembrane</keyword>
<evidence type="ECO:0000256" key="4">
    <source>
        <dbReference type="ARBA" id="ARBA00022989"/>
    </source>
</evidence>
<feature type="transmembrane region" description="Helical" evidence="7">
    <location>
        <begin position="487"/>
        <end position="507"/>
    </location>
</feature>
<organism evidence="9 10">
    <name type="scientific">Effrenium voratum</name>
    <dbReference type="NCBI Taxonomy" id="2562239"/>
    <lineage>
        <taxon>Eukaryota</taxon>
        <taxon>Sar</taxon>
        <taxon>Alveolata</taxon>
        <taxon>Dinophyceae</taxon>
        <taxon>Suessiales</taxon>
        <taxon>Symbiodiniaceae</taxon>
        <taxon>Effrenium</taxon>
    </lineage>
</organism>
<protein>
    <submittedName>
        <fullName evidence="9">Uncharacterized protein</fullName>
    </submittedName>
</protein>
<evidence type="ECO:0000256" key="6">
    <source>
        <dbReference type="SAM" id="MobiDB-lite"/>
    </source>
</evidence>
<reference evidence="9" key="1">
    <citation type="submission" date="2023-08" db="EMBL/GenBank/DDBJ databases">
        <authorList>
            <person name="Chen Y."/>
            <person name="Shah S."/>
            <person name="Dougan E. K."/>
            <person name="Thang M."/>
            <person name="Chan C."/>
        </authorList>
    </citation>
    <scope>NUCLEOTIDE SEQUENCE</scope>
</reference>
<dbReference type="EMBL" id="CAUJNA010003327">
    <property type="protein sequence ID" value="CAJ1399171.1"/>
    <property type="molecule type" value="Genomic_DNA"/>
</dbReference>
<dbReference type="GO" id="GO:0005789">
    <property type="term" value="C:endoplasmic reticulum membrane"/>
    <property type="evidence" value="ECO:0007669"/>
    <property type="project" value="TreeGrafter"/>
</dbReference>
<feature type="transmembrane region" description="Helical" evidence="7">
    <location>
        <begin position="527"/>
        <end position="546"/>
    </location>
</feature>
<feature type="compositionally biased region" description="Polar residues" evidence="6">
    <location>
        <begin position="114"/>
        <end position="136"/>
    </location>
</feature>
<dbReference type="GO" id="GO:0000139">
    <property type="term" value="C:Golgi membrane"/>
    <property type="evidence" value="ECO:0007669"/>
    <property type="project" value="TreeGrafter"/>
</dbReference>
<keyword evidence="5 7" id="KW-0472">Membrane</keyword>
<keyword evidence="4 7" id="KW-1133">Transmembrane helix</keyword>
<evidence type="ECO:0000256" key="8">
    <source>
        <dbReference type="SAM" id="SignalP"/>
    </source>
</evidence>
<evidence type="ECO:0000256" key="5">
    <source>
        <dbReference type="ARBA" id="ARBA00023136"/>
    </source>
</evidence>
<feature type="region of interest" description="Disordered" evidence="6">
    <location>
        <begin position="99"/>
        <end position="142"/>
    </location>
</feature>
<evidence type="ECO:0000313" key="10">
    <source>
        <dbReference type="Proteomes" id="UP001178507"/>
    </source>
</evidence>
<feature type="transmembrane region" description="Helical" evidence="7">
    <location>
        <begin position="77"/>
        <end position="97"/>
    </location>
</feature>
<feature type="transmembrane region" description="Helical" evidence="7">
    <location>
        <begin position="645"/>
        <end position="662"/>
    </location>
</feature>
<comment type="caution">
    <text evidence="9">The sequence shown here is derived from an EMBL/GenBank/DDBJ whole genome shotgun (WGS) entry which is preliminary data.</text>
</comment>
<feature type="transmembrane region" description="Helical" evidence="7">
    <location>
        <begin position="349"/>
        <end position="372"/>
    </location>
</feature>
<name>A0AA36NDA4_9DINO</name>
<accession>A0AA36NDA4</accession>
<evidence type="ECO:0000256" key="2">
    <source>
        <dbReference type="ARBA" id="ARBA00022448"/>
    </source>
</evidence>
<proteinExistence type="predicted"/>
<feature type="transmembrane region" description="Helical" evidence="7">
    <location>
        <begin position="683"/>
        <end position="702"/>
    </location>
</feature>
<evidence type="ECO:0000256" key="3">
    <source>
        <dbReference type="ARBA" id="ARBA00022692"/>
    </source>
</evidence>
<feature type="chain" id="PRO_5041440048" evidence="8">
    <location>
        <begin position="19"/>
        <end position="803"/>
    </location>
</feature>
<dbReference type="Pfam" id="PF08449">
    <property type="entry name" value="UAA"/>
    <property type="match status" value="2"/>
</dbReference>
<dbReference type="Proteomes" id="UP001178507">
    <property type="component" value="Unassembled WGS sequence"/>
</dbReference>
<dbReference type="PANTHER" id="PTHR10778:SF13">
    <property type="entry name" value="ADENOSINE 3'-PHOSPHO 5'-PHOSPHOSULFATE TRANSPORTER 1"/>
    <property type="match status" value="1"/>
</dbReference>
<feature type="transmembrane region" description="Helical" evidence="7">
    <location>
        <begin position="771"/>
        <end position="789"/>
    </location>
</feature>
<evidence type="ECO:0000256" key="1">
    <source>
        <dbReference type="ARBA" id="ARBA00004141"/>
    </source>
</evidence>
<keyword evidence="2" id="KW-0813">Transport</keyword>
<dbReference type="InterPro" id="IPR013657">
    <property type="entry name" value="SCL35B1-4/HUT1"/>
</dbReference>
<dbReference type="AlphaFoldDB" id="A0AA36NDA4"/>
<feature type="transmembrane region" description="Helical" evidence="7">
    <location>
        <begin position="197"/>
        <end position="221"/>
    </location>
</feature>
<keyword evidence="10" id="KW-1185">Reference proteome</keyword>
<evidence type="ECO:0000256" key="7">
    <source>
        <dbReference type="SAM" id="Phobius"/>
    </source>
</evidence>
<feature type="compositionally biased region" description="Basic and acidic residues" evidence="6">
    <location>
        <begin position="99"/>
        <end position="112"/>
    </location>
</feature>
<feature type="transmembrane region" description="Helical" evidence="7">
    <location>
        <begin position="717"/>
        <end position="739"/>
    </location>
</feature>
<feature type="transmembrane region" description="Helical" evidence="7">
    <location>
        <begin position="746"/>
        <end position="765"/>
    </location>
</feature>
<keyword evidence="8" id="KW-0732">Signal</keyword>